<reference evidence="4 5" key="1">
    <citation type="submission" date="2018-06" db="EMBL/GenBank/DDBJ databases">
        <authorList>
            <consortium name="Pathogen Informatics"/>
            <person name="Doyle S."/>
        </authorList>
    </citation>
    <scope>NUCLEOTIDE SEQUENCE [LARGE SCALE GENOMIC DNA]</scope>
    <source>
        <strain evidence="4 5">NCTC12151</strain>
    </source>
</reference>
<keyword evidence="5" id="KW-1185">Reference proteome</keyword>
<dbReference type="RefSeq" id="WP_111739764.1">
    <property type="nucleotide sequence ID" value="NZ_LR698987.1"/>
</dbReference>
<organism evidence="4 5">
    <name type="scientific">Leminorella richardii</name>
    <dbReference type="NCBI Taxonomy" id="158841"/>
    <lineage>
        <taxon>Bacteria</taxon>
        <taxon>Pseudomonadati</taxon>
        <taxon>Pseudomonadota</taxon>
        <taxon>Gammaproteobacteria</taxon>
        <taxon>Enterobacterales</taxon>
        <taxon>Budviciaceae</taxon>
        <taxon>Leminorella</taxon>
    </lineage>
</organism>
<protein>
    <submittedName>
        <fullName evidence="4">L(+)-tartrate dehydratase subunit beta</fullName>
        <ecNumber evidence="4">4.2.1.32</ecNumber>
    </submittedName>
</protein>
<feature type="domain" description="Fe-S hydro-lyase tartrate dehydratase beta-type catalytic" evidence="3">
    <location>
        <begin position="10"/>
        <end position="180"/>
    </location>
</feature>
<dbReference type="Proteomes" id="UP000249005">
    <property type="component" value="Chromosome 1"/>
</dbReference>
<dbReference type="NCBIfam" id="TIGR00723">
    <property type="entry name" value="ttdB_fumA_fumB"/>
    <property type="match status" value="1"/>
</dbReference>
<evidence type="ECO:0000256" key="2">
    <source>
        <dbReference type="ARBA" id="ARBA00023239"/>
    </source>
</evidence>
<evidence type="ECO:0000256" key="1">
    <source>
        <dbReference type="ARBA" id="ARBA00008876"/>
    </source>
</evidence>
<dbReference type="Gene3D" id="3.20.130.10">
    <property type="entry name" value="Fe-S hydro-lyase, tartrate dehydratase beta-type, catalytic domain"/>
    <property type="match status" value="1"/>
</dbReference>
<dbReference type="Pfam" id="PF05683">
    <property type="entry name" value="Fumerase_C"/>
    <property type="match status" value="1"/>
</dbReference>
<keyword evidence="2 4" id="KW-0456">Lyase</keyword>
<dbReference type="EC" id="4.2.1.32" evidence="4"/>
<dbReference type="KEGG" id="lri:NCTC12151_01210"/>
<gene>
    <name evidence="4" type="primary">ttdB_1</name>
    <name evidence="4" type="ORF">NCTC12151_01210</name>
</gene>
<dbReference type="InterPro" id="IPR036660">
    <property type="entry name" value="Fe-S_hydroAse_TtdB_cat_sf"/>
</dbReference>
<evidence type="ECO:0000313" key="4">
    <source>
        <dbReference type="EMBL" id="SQI38581.1"/>
    </source>
</evidence>
<dbReference type="PANTHER" id="PTHR43351:SF2">
    <property type="entry name" value="L(+)-TARTRATE DEHYDRATASE SUBUNIT BETA-RELATED"/>
    <property type="match status" value="1"/>
</dbReference>
<dbReference type="EMBL" id="LS483470">
    <property type="protein sequence ID" value="SQI38581.1"/>
    <property type="molecule type" value="Genomic_DNA"/>
</dbReference>
<evidence type="ECO:0000259" key="3">
    <source>
        <dbReference type="Pfam" id="PF05683"/>
    </source>
</evidence>
<name>A0A2X4UIJ5_9GAMM</name>
<dbReference type="SUPFAM" id="SSF117457">
    <property type="entry name" value="FumA C-terminal domain-like"/>
    <property type="match status" value="1"/>
</dbReference>
<dbReference type="InterPro" id="IPR004647">
    <property type="entry name" value="Fe-S_hydro-lyase_TtdB-typ_cat"/>
</dbReference>
<dbReference type="GO" id="GO:0008730">
    <property type="term" value="F:L(+)-tartrate dehydratase activity"/>
    <property type="evidence" value="ECO:0007669"/>
    <property type="project" value="UniProtKB-EC"/>
</dbReference>
<comment type="similarity">
    <text evidence="1">Belongs to the class-I fumarase family.</text>
</comment>
<dbReference type="OrthoDB" id="9798978at2"/>
<proteinExistence type="inferred from homology"/>
<dbReference type="PANTHER" id="PTHR43351">
    <property type="entry name" value="L(+)-TARTRATE DEHYDRATASE SUBUNIT BETA"/>
    <property type="match status" value="1"/>
</dbReference>
<evidence type="ECO:0000313" key="5">
    <source>
        <dbReference type="Proteomes" id="UP000249005"/>
    </source>
</evidence>
<sequence>MAVYELTLPLRDADIEQLNIGDAVYLTGTVCTARDMGHLNMRELVDNGRPLPENLQGGAIFHAGPVMVKDAEGSWQLRVIGPTTSIRMEPHAEFVGQQGVKLIIGKGGMAGDSLAAFKKYKQAYLQAAPGCAVVLAEGVKRVKAVHWLENGMPEAMWVMEAERFGPFIVTMDCKGNSRYDAVKANAREKADKIMQEKA</sequence>
<dbReference type="AlphaFoldDB" id="A0A2X4UIJ5"/>
<accession>A0A2X4UIJ5</accession>